<dbReference type="PROSITE" id="PS00027">
    <property type="entry name" value="HOMEOBOX_1"/>
    <property type="match status" value="1"/>
</dbReference>
<evidence type="ECO:0000313" key="8">
    <source>
        <dbReference type="EMBL" id="KAA0196312.1"/>
    </source>
</evidence>
<feature type="compositionally biased region" description="Basic and acidic residues" evidence="6">
    <location>
        <begin position="40"/>
        <end position="49"/>
    </location>
</feature>
<feature type="compositionally biased region" description="Basic and acidic residues" evidence="6">
    <location>
        <begin position="207"/>
        <end position="217"/>
    </location>
</feature>
<feature type="domain" description="Homeobox" evidence="7">
    <location>
        <begin position="228"/>
        <end position="288"/>
    </location>
</feature>
<dbReference type="InterPro" id="IPR001356">
    <property type="entry name" value="HD"/>
</dbReference>
<dbReference type="PROSITE" id="PS50071">
    <property type="entry name" value="HOMEOBOX_2"/>
    <property type="match status" value="1"/>
</dbReference>
<evidence type="ECO:0000256" key="6">
    <source>
        <dbReference type="SAM" id="MobiDB-lite"/>
    </source>
</evidence>
<dbReference type="InterPro" id="IPR017970">
    <property type="entry name" value="Homeobox_CS"/>
</dbReference>
<comment type="caution">
    <text evidence="8">The sequence shown here is derived from an EMBL/GenBank/DDBJ whole genome shotgun (WGS) entry which is preliminary data.</text>
</comment>
<dbReference type="PANTHER" id="PTHR24327">
    <property type="entry name" value="HOMEOBOX PROTEIN"/>
    <property type="match status" value="1"/>
</dbReference>
<evidence type="ECO:0000313" key="9">
    <source>
        <dbReference type="Proteomes" id="UP000728185"/>
    </source>
</evidence>
<reference evidence="8" key="1">
    <citation type="submission" date="2019-05" db="EMBL/GenBank/DDBJ databases">
        <title>Annotation for the trematode Fasciolopsis buski.</title>
        <authorList>
            <person name="Choi Y.-J."/>
        </authorList>
    </citation>
    <scope>NUCLEOTIDE SEQUENCE</scope>
    <source>
        <strain evidence="8">HT</strain>
        <tissue evidence="8">Whole worm</tissue>
    </source>
</reference>
<accession>A0A8E0S170</accession>
<feature type="DNA-binding region" description="Homeobox" evidence="4">
    <location>
        <begin position="230"/>
        <end position="289"/>
    </location>
</feature>
<dbReference type="CDD" id="cd00086">
    <property type="entry name" value="homeodomain"/>
    <property type="match status" value="1"/>
</dbReference>
<dbReference type="GO" id="GO:0000981">
    <property type="term" value="F:DNA-binding transcription factor activity, RNA polymerase II-specific"/>
    <property type="evidence" value="ECO:0007669"/>
    <property type="project" value="InterPro"/>
</dbReference>
<dbReference type="InterPro" id="IPR050460">
    <property type="entry name" value="Distal-less_Homeobox_TF"/>
</dbReference>
<evidence type="ECO:0000256" key="5">
    <source>
        <dbReference type="RuleBase" id="RU000682"/>
    </source>
</evidence>
<sequence length="311" mass="35094">MCQSSMACEMVSAEELDNSTRVLDLSLHRTHGESNNPGRTGKDSETDCDQKEYPVCVPASWPISHPSGRSWSFTNHIQSVNQMDSITRIPSPEELLARTRALRTACVDNNTTKPIDELVNSLIFPTKPATAEWFTYSSPMASPLPVQSFYADLMLDPLFPSLVAPCPAGMMTLSPMSPLRESQTDYAVSNPSFRYSSANNRNRLGSRHPEGGIKHEVSSNSTTASKPRQYRKARAYFQPQHMKCLEAFFQKCPYLSTKDRELLAKQLNLSEDRIRTWFQNRRMREKRNPERFGQHMGKFHVAGPGPSSTTQ</sequence>
<proteinExistence type="predicted"/>
<dbReference type="AlphaFoldDB" id="A0A8E0S170"/>
<feature type="region of interest" description="Disordered" evidence="6">
    <location>
        <begin position="286"/>
        <end position="311"/>
    </location>
</feature>
<keyword evidence="3 4" id="KW-0539">Nucleus</keyword>
<organism evidence="8 9">
    <name type="scientific">Fasciolopsis buskii</name>
    <dbReference type="NCBI Taxonomy" id="27845"/>
    <lineage>
        <taxon>Eukaryota</taxon>
        <taxon>Metazoa</taxon>
        <taxon>Spiralia</taxon>
        <taxon>Lophotrochozoa</taxon>
        <taxon>Platyhelminthes</taxon>
        <taxon>Trematoda</taxon>
        <taxon>Digenea</taxon>
        <taxon>Plagiorchiida</taxon>
        <taxon>Echinostomata</taxon>
        <taxon>Echinostomatoidea</taxon>
        <taxon>Fasciolidae</taxon>
        <taxon>Fasciolopsis</taxon>
    </lineage>
</organism>
<feature type="region of interest" description="Disordered" evidence="6">
    <location>
        <begin position="197"/>
        <end position="229"/>
    </location>
</feature>
<feature type="region of interest" description="Disordered" evidence="6">
    <location>
        <begin position="27"/>
        <end position="49"/>
    </location>
</feature>
<dbReference type="GO" id="GO:0000978">
    <property type="term" value="F:RNA polymerase II cis-regulatory region sequence-specific DNA binding"/>
    <property type="evidence" value="ECO:0007669"/>
    <property type="project" value="TreeGrafter"/>
</dbReference>
<dbReference type="SMART" id="SM00389">
    <property type="entry name" value="HOX"/>
    <property type="match status" value="1"/>
</dbReference>
<dbReference type="Pfam" id="PF00046">
    <property type="entry name" value="Homeodomain"/>
    <property type="match status" value="1"/>
</dbReference>
<dbReference type="SUPFAM" id="SSF46689">
    <property type="entry name" value="Homeodomain-like"/>
    <property type="match status" value="1"/>
</dbReference>
<evidence type="ECO:0000259" key="7">
    <source>
        <dbReference type="PROSITE" id="PS50071"/>
    </source>
</evidence>
<dbReference type="Gene3D" id="1.10.10.60">
    <property type="entry name" value="Homeodomain-like"/>
    <property type="match status" value="1"/>
</dbReference>
<name>A0A8E0S170_9TREM</name>
<evidence type="ECO:0000256" key="3">
    <source>
        <dbReference type="ARBA" id="ARBA00023242"/>
    </source>
</evidence>
<dbReference type="PANTHER" id="PTHR24327:SF41">
    <property type="entry name" value="BRAIN-SPECIFIC HOMEOBOX PROTEIN"/>
    <property type="match status" value="1"/>
</dbReference>
<dbReference type="InterPro" id="IPR009057">
    <property type="entry name" value="Homeodomain-like_sf"/>
</dbReference>
<dbReference type="EMBL" id="LUCM01003118">
    <property type="protein sequence ID" value="KAA0196312.1"/>
    <property type="molecule type" value="Genomic_DNA"/>
</dbReference>
<keyword evidence="9" id="KW-1185">Reference proteome</keyword>
<evidence type="ECO:0000256" key="2">
    <source>
        <dbReference type="ARBA" id="ARBA00023155"/>
    </source>
</evidence>
<evidence type="ECO:0000256" key="1">
    <source>
        <dbReference type="ARBA" id="ARBA00023125"/>
    </source>
</evidence>
<dbReference type="Proteomes" id="UP000728185">
    <property type="component" value="Unassembled WGS sequence"/>
</dbReference>
<keyword evidence="1 4" id="KW-0238">DNA-binding</keyword>
<comment type="subcellular location">
    <subcellularLocation>
        <location evidence="4 5">Nucleus</location>
    </subcellularLocation>
</comment>
<gene>
    <name evidence="8" type="ORF">FBUS_00540</name>
</gene>
<evidence type="ECO:0000256" key="4">
    <source>
        <dbReference type="PROSITE-ProRule" id="PRU00108"/>
    </source>
</evidence>
<keyword evidence="2 4" id="KW-0371">Homeobox</keyword>
<dbReference type="OrthoDB" id="6268633at2759"/>
<dbReference type="GO" id="GO:0005634">
    <property type="term" value="C:nucleus"/>
    <property type="evidence" value="ECO:0007669"/>
    <property type="project" value="UniProtKB-SubCell"/>
</dbReference>
<protein>
    <submittedName>
        <fullName evidence="8">Homeobox protein</fullName>
    </submittedName>
</protein>